<evidence type="ECO:0000256" key="2">
    <source>
        <dbReference type="ARBA" id="ARBA00010835"/>
    </source>
</evidence>
<dbReference type="AlphaFoldDB" id="A0A8K0DII1"/>
<sequence length="138" mass="15961">MLRILTKPLKETYSCIIRTKTTLDHSKVPQIVESELQEQFVRGSGPGGQSVNKTANCVVLKHIPTGIIVKCHDSRSLDENRKTARELLIRKLDNIINQEESIEAQKKRIDDKKSATKRKKREKLTLLKTEWKKRENLE</sequence>
<dbReference type="PANTHER" id="PTHR46203:SF1">
    <property type="entry name" value="MITOCHONDRIAL TRANSLATION RELEASE FACTOR IN RESCUE"/>
    <property type="match status" value="1"/>
</dbReference>
<evidence type="ECO:0000256" key="4">
    <source>
        <dbReference type="ARBA" id="ARBA00023128"/>
    </source>
</evidence>
<keyword evidence="4" id="KW-0496">Mitochondrion</keyword>
<name>A0A8K0DII1_IGNLU</name>
<organism evidence="7 8">
    <name type="scientific">Ignelater luminosus</name>
    <name type="common">Cucubano</name>
    <name type="synonym">Pyrophorus luminosus</name>
    <dbReference type="NCBI Taxonomy" id="2038154"/>
    <lineage>
        <taxon>Eukaryota</taxon>
        <taxon>Metazoa</taxon>
        <taxon>Ecdysozoa</taxon>
        <taxon>Arthropoda</taxon>
        <taxon>Hexapoda</taxon>
        <taxon>Insecta</taxon>
        <taxon>Pterygota</taxon>
        <taxon>Neoptera</taxon>
        <taxon>Endopterygota</taxon>
        <taxon>Coleoptera</taxon>
        <taxon>Polyphaga</taxon>
        <taxon>Elateriformia</taxon>
        <taxon>Elateroidea</taxon>
        <taxon>Elateridae</taxon>
        <taxon>Agrypninae</taxon>
        <taxon>Pyrophorini</taxon>
        <taxon>Ignelater</taxon>
    </lineage>
</organism>
<comment type="subcellular location">
    <subcellularLocation>
        <location evidence="1">Mitochondrion</location>
    </subcellularLocation>
</comment>
<dbReference type="GO" id="GO:0003747">
    <property type="term" value="F:translation release factor activity"/>
    <property type="evidence" value="ECO:0007669"/>
    <property type="project" value="InterPro"/>
</dbReference>
<dbReference type="OrthoDB" id="277888at2759"/>
<feature type="domain" description="Prokaryotic-type class I peptide chain release factors" evidence="6">
    <location>
        <begin position="30"/>
        <end position="123"/>
    </location>
</feature>
<comment type="caution">
    <text evidence="7">The sequence shown here is derived from an EMBL/GenBank/DDBJ whole genome shotgun (WGS) entry which is preliminary data.</text>
</comment>
<dbReference type="Proteomes" id="UP000801492">
    <property type="component" value="Unassembled WGS sequence"/>
</dbReference>
<dbReference type="InterPro" id="IPR045853">
    <property type="entry name" value="Pep_chain_release_fac_I_sf"/>
</dbReference>
<gene>
    <name evidence="7" type="ORF">ILUMI_01444</name>
</gene>
<dbReference type="InterPro" id="IPR000352">
    <property type="entry name" value="Pep_chain_release_fac_I"/>
</dbReference>
<evidence type="ECO:0000313" key="8">
    <source>
        <dbReference type="Proteomes" id="UP000801492"/>
    </source>
</evidence>
<dbReference type="PANTHER" id="PTHR46203">
    <property type="entry name" value="PROBABLE PEPTIDE CHAIN RELEASE FACTOR C12ORF65"/>
    <property type="match status" value="1"/>
</dbReference>
<evidence type="ECO:0000313" key="7">
    <source>
        <dbReference type="EMBL" id="KAF2904729.1"/>
    </source>
</evidence>
<feature type="coiled-coil region" evidence="5">
    <location>
        <begin position="85"/>
        <end position="112"/>
    </location>
</feature>
<keyword evidence="8" id="KW-1185">Reference proteome</keyword>
<dbReference type="Pfam" id="PF00472">
    <property type="entry name" value="RF-1"/>
    <property type="match status" value="1"/>
</dbReference>
<evidence type="ECO:0000259" key="6">
    <source>
        <dbReference type="Pfam" id="PF00472"/>
    </source>
</evidence>
<accession>A0A8K0DII1</accession>
<dbReference type="Gene3D" id="3.30.160.20">
    <property type="match status" value="1"/>
</dbReference>
<protein>
    <recommendedName>
        <fullName evidence="6">Prokaryotic-type class I peptide chain release factors domain-containing protein</fullName>
    </recommendedName>
</protein>
<evidence type="ECO:0000256" key="3">
    <source>
        <dbReference type="ARBA" id="ARBA00022946"/>
    </source>
</evidence>
<comment type="similarity">
    <text evidence="2">Belongs to the prokaryotic/mitochondrial release factor family.</text>
</comment>
<dbReference type="GO" id="GO:0005739">
    <property type="term" value="C:mitochondrion"/>
    <property type="evidence" value="ECO:0007669"/>
    <property type="project" value="UniProtKB-SubCell"/>
</dbReference>
<dbReference type="SUPFAM" id="SSF75620">
    <property type="entry name" value="Release factor"/>
    <property type="match status" value="1"/>
</dbReference>
<dbReference type="InterPro" id="IPR052405">
    <property type="entry name" value="Mito_Transl_Release_Factor"/>
</dbReference>
<keyword evidence="5" id="KW-0175">Coiled coil</keyword>
<keyword evidence="3" id="KW-0809">Transit peptide</keyword>
<evidence type="ECO:0000256" key="5">
    <source>
        <dbReference type="SAM" id="Coils"/>
    </source>
</evidence>
<reference evidence="7" key="1">
    <citation type="submission" date="2019-08" db="EMBL/GenBank/DDBJ databases">
        <title>The genome of the North American firefly Photinus pyralis.</title>
        <authorList>
            <consortium name="Photinus pyralis genome working group"/>
            <person name="Fallon T.R."/>
            <person name="Sander Lower S.E."/>
            <person name="Weng J.-K."/>
        </authorList>
    </citation>
    <scope>NUCLEOTIDE SEQUENCE</scope>
    <source>
        <strain evidence="7">TRF0915ILg1</strain>
        <tissue evidence="7">Whole body</tissue>
    </source>
</reference>
<proteinExistence type="inferred from homology"/>
<dbReference type="EMBL" id="VTPC01000692">
    <property type="protein sequence ID" value="KAF2904729.1"/>
    <property type="molecule type" value="Genomic_DNA"/>
</dbReference>
<evidence type="ECO:0000256" key="1">
    <source>
        <dbReference type="ARBA" id="ARBA00004173"/>
    </source>
</evidence>